<dbReference type="PROSITE" id="PS51257">
    <property type="entry name" value="PROKAR_LIPOPROTEIN"/>
    <property type="match status" value="1"/>
</dbReference>
<feature type="compositionally biased region" description="Low complexity" evidence="3">
    <location>
        <begin position="31"/>
        <end position="52"/>
    </location>
</feature>
<feature type="signal peptide" evidence="4">
    <location>
        <begin position="1"/>
        <end position="28"/>
    </location>
</feature>
<evidence type="ECO:0000313" key="7">
    <source>
        <dbReference type="Proteomes" id="UP000465360"/>
    </source>
</evidence>
<evidence type="ECO:0000256" key="2">
    <source>
        <dbReference type="ARBA" id="ARBA00093774"/>
    </source>
</evidence>
<name>A0A7I9YR09_MYCBU</name>
<accession>A0A7I9YR09</accession>
<evidence type="ECO:0000256" key="3">
    <source>
        <dbReference type="SAM" id="MobiDB-lite"/>
    </source>
</evidence>
<dbReference type="AlphaFoldDB" id="A0A7I9YR09"/>
<dbReference type="Proteomes" id="UP000465360">
    <property type="component" value="Unassembled WGS sequence"/>
</dbReference>
<comment type="caution">
    <text evidence="6">The sequence shown here is derived from an EMBL/GenBank/DDBJ whole genome shotgun (WGS) entry which is preliminary data.</text>
</comment>
<organism evidence="6 7">
    <name type="scientific">Mycobacterium bourgelatii</name>
    <dbReference type="NCBI Taxonomy" id="1273442"/>
    <lineage>
        <taxon>Bacteria</taxon>
        <taxon>Bacillati</taxon>
        <taxon>Actinomycetota</taxon>
        <taxon>Actinomycetes</taxon>
        <taxon>Mycobacteriales</taxon>
        <taxon>Mycobacteriaceae</taxon>
        <taxon>Mycobacterium</taxon>
    </lineage>
</organism>
<sequence>MHRNICVTFANAAAMLALVLTGCSPDEAKNSSSTAPSNAPAPTSVPAAPPATALPAPEVLTDVLSRLADPAVPGVDKLGLVEGSNQETAAALDRFTTAARDGGYLPMTFVAKDIVWSDKNPSDVLATVVVTTANPERREFTFPMEFTRVQGGWQLSKRTAETLLALQKSGTSTASASPSPTPVSPVPPASSSESSPAPAPSPSQTPPG</sequence>
<evidence type="ECO:0000256" key="4">
    <source>
        <dbReference type="SAM" id="SignalP"/>
    </source>
</evidence>
<evidence type="ECO:0000259" key="5">
    <source>
        <dbReference type="Pfam" id="PF26580"/>
    </source>
</evidence>
<keyword evidence="7" id="KW-1185">Reference proteome</keyword>
<evidence type="ECO:0000256" key="1">
    <source>
        <dbReference type="ARBA" id="ARBA00022729"/>
    </source>
</evidence>
<protein>
    <submittedName>
        <fullName evidence="6">Putative lipoprotein LppK</fullName>
    </submittedName>
</protein>
<comment type="similarity">
    <text evidence="2">Belongs to the MTB12 family.</text>
</comment>
<dbReference type="RefSeq" id="WP_163713779.1">
    <property type="nucleotide sequence ID" value="NZ_BLKZ01000001.1"/>
</dbReference>
<feature type="compositionally biased region" description="Pro residues" evidence="3">
    <location>
        <begin position="197"/>
        <end position="208"/>
    </location>
</feature>
<feature type="region of interest" description="Disordered" evidence="3">
    <location>
        <begin position="27"/>
        <end position="52"/>
    </location>
</feature>
<dbReference type="EMBL" id="BLKZ01000001">
    <property type="protein sequence ID" value="GFG91111.1"/>
    <property type="molecule type" value="Genomic_DNA"/>
</dbReference>
<gene>
    <name evidence="6" type="primary">lppK</name>
    <name evidence="6" type="ORF">MBOU_31530</name>
</gene>
<keyword evidence="1 4" id="KW-0732">Signal</keyword>
<feature type="compositionally biased region" description="Pro residues" evidence="3">
    <location>
        <begin position="179"/>
        <end position="188"/>
    </location>
</feature>
<keyword evidence="6" id="KW-0449">Lipoprotein</keyword>
<proteinExistence type="inferred from homology"/>
<dbReference type="InterPro" id="IPR058644">
    <property type="entry name" value="Mtb12-like_C"/>
</dbReference>
<feature type="domain" description="Low molecular weight antigen MTB12-like C-terminal" evidence="5">
    <location>
        <begin position="54"/>
        <end position="169"/>
    </location>
</feature>
<evidence type="ECO:0000313" key="6">
    <source>
        <dbReference type="EMBL" id="GFG91111.1"/>
    </source>
</evidence>
<feature type="region of interest" description="Disordered" evidence="3">
    <location>
        <begin position="166"/>
        <end position="208"/>
    </location>
</feature>
<dbReference type="Pfam" id="PF26580">
    <property type="entry name" value="Mtb12_C"/>
    <property type="match status" value="1"/>
</dbReference>
<reference evidence="6 7" key="1">
    <citation type="journal article" date="2019" name="Emerg. Microbes Infect.">
        <title>Comprehensive subspecies identification of 175 nontuberculous mycobacteria species based on 7547 genomic profiles.</title>
        <authorList>
            <person name="Matsumoto Y."/>
            <person name="Kinjo T."/>
            <person name="Motooka D."/>
            <person name="Nabeya D."/>
            <person name="Jung N."/>
            <person name="Uechi K."/>
            <person name="Horii T."/>
            <person name="Iida T."/>
            <person name="Fujita J."/>
            <person name="Nakamura S."/>
        </authorList>
    </citation>
    <scope>NUCLEOTIDE SEQUENCE [LARGE SCALE GENOMIC DNA]</scope>
    <source>
        <strain evidence="6 7">JCM 30725</strain>
    </source>
</reference>
<feature type="chain" id="PRO_5029533249" evidence="4">
    <location>
        <begin position="29"/>
        <end position="208"/>
    </location>
</feature>